<dbReference type="InterPro" id="IPR051363">
    <property type="entry name" value="RLR_Helicase"/>
</dbReference>
<dbReference type="InterPro" id="IPR014001">
    <property type="entry name" value="Helicase_ATP-bd"/>
</dbReference>
<dbReference type="SMART" id="SM00490">
    <property type="entry name" value="HELICc"/>
    <property type="match status" value="1"/>
</dbReference>
<evidence type="ECO:0000259" key="9">
    <source>
        <dbReference type="PROSITE" id="PS51789"/>
    </source>
</evidence>
<dbReference type="InterPro" id="IPR027417">
    <property type="entry name" value="P-loop_NTPase"/>
</dbReference>
<keyword evidence="2" id="KW-0399">Innate immunity</keyword>
<dbReference type="PROSITE" id="PS51789">
    <property type="entry name" value="RLR_CTR"/>
    <property type="match status" value="1"/>
</dbReference>
<comment type="similarity">
    <text evidence="1">Belongs to the helicase family. RLR subfamily.</text>
</comment>
<dbReference type="Pfam" id="PF11648">
    <property type="entry name" value="RIG-I_C-RD"/>
    <property type="match status" value="1"/>
</dbReference>
<dbReference type="WBParaSite" id="sdigi.contig310.g7316.t1">
    <property type="protein sequence ID" value="sdigi.contig310.g7316.t1"/>
    <property type="gene ID" value="sdigi.contig310.g7316"/>
</dbReference>
<dbReference type="GO" id="GO:0005737">
    <property type="term" value="C:cytoplasm"/>
    <property type="evidence" value="ECO:0007669"/>
    <property type="project" value="TreeGrafter"/>
</dbReference>
<dbReference type="Pfam" id="PF00271">
    <property type="entry name" value="Helicase_C"/>
    <property type="match status" value="1"/>
</dbReference>
<reference evidence="11" key="1">
    <citation type="submission" date="2022-11" db="UniProtKB">
        <authorList>
            <consortium name="WormBaseParasite"/>
        </authorList>
    </citation>
    <scope>IDENTIFICATION</scope>
</reference>
<evidence type="ECO:0000256" key="3">
    <source>
        <dbReference type="ARBA" id="ARBA00022741"/>
    </source>
</evidence>
<evidence type="ECO:0000313" key="11">
    <source>
        <dbReference type="WBParaSite" id="sdigi.contig310.g7316.t1"/>
    </source>
</evidence>
<evidence type="ECO:0000256" key="6">
    <source>
        <dbReference type="ARBA" id="ARBA00049390"/>
    </source>
</evidence>
<evidence type="ECO:0000313" key="10">
    <source>
        <dbReference type="Proteomes" id="UP000887581"/>
    </source>
</evidence>
<feature type="domain" description="Helicase ATP-binding" evidence="7">
    <location>
        <begin position="49"/>
        <end position="236"/>
    </location>
</feature>
<dbReference type="GO" id="GO:0003724">
    <property type="term" value="F:RNA helicase activity"/>
    <property type="evidence" value="ECO:0007669"/>
    <property type="project" value="UniProtKB-EC"/>
</dbReference>
<dbReference type="SMART" id="SM00487">
    <property type="entry name" value="DEXDc"/>
    <property type="match status" value="1"/>
</dbReference>
<dbReference type="PROSITE" id="PS51194">
    <property type="entry name" value="HELICASE_CTER"/>
    <property type="match status" value="1"/>
</dbReference>
<evidence type="ECO:0000256" key="5">
    <source>
        <dbReference type="ARBA" id="ARBA00022859"/>
    </source>
</evidence>
<dbReference type="PANTHER" id="PTHR14074:SF29">
    <property type="entry name" value="DICER-RELATED HELICASE"/>
    <property type="match status" value="1"/>
</dbReference>
<dbReference type="Gene3D" id="1.20.1320.30">
    <property type="match status" value="1"/>
</dbReference>
<dbReference type="AlphaFoldDB" id="A0A915PQ84"/>
<evidence type="ECO:0000256" key="1">
    <source>
        <dbReference type="ARBA" id="ARBA00006866"/>
    </source>
</evidence>
<protein>
    <submittedName>
        <fullName evidence="11">RNA helicase</fullName>
    </submittedName>
</protein>
<feature type="domain" description="Helicase C-terminal" evidence="8">
    <location>
        <begin position="431"/>
        <end position="598"/>
    </location>
</feature>
<comment type="catalytic activity">
    <reaction evidence="6">
        <text>ATP + H2O = ADP + phosphate + H(+)</text>
        <dbReference type="Rhea" id="RHEA:13065"/>
        <dbReference type="ChEBI" id="CHEBI:15377"/>
        <dbReference type="ChEBI" id="CHEBI:15378"/>
        <dbReference type="ChEBI" id="CHEBI:30616"/>
        <dbReference type="ChEBI" id="CHEBI:43474"/>
        <dbReference type="ChEBI" id="CHEBI:456216"/>
        <dbReference type="EC" id="3.6.4.13"/>
    </reaction>
    <physiologicalReaction direction="left-to-right" evidence="6">
        <dbReference type="Rhea" id="RHEA:13066"/>
    </physiologicalReaction>
</comment>
<dbReference type="InterPro" id="IPR038557">
    <property type="entry name" value="RLR_C_sf"/>
</dbReference>
<keyword evidence="5" id="KW-0391">Immunity</keyword>
<dbReference type="GO" id="GO:0005524">
    <property type="term" value="F:ATP binding"/>
    <property type="evidence" value="ECO:0007669"/>
    <property type="project" value="UniProtKB-KW"/>
</dbReference>
<proteinExistence type="inferred from homology"/>
<sequence>MESKSDKPEKLCMIDLRYQRFPMNESDAAEEDAYEGETVVLRKYQEEIAKPAYDGHNTLICAPTGTGKTVVAASIARNHLVMGRKNKLYTKICFFVTNTTFLEQQAKLLEKFVGHRWKVVFLSGVTLNTPIAETIETYDVIIITPQLIVNLLKTSNKDSGLPQFSLSSFSLMFFDEAHHTDTNHPYNAIMANYHDMKHTGRILDGRRLPQIVGLTATLGIGNAHCSSEAVEHFIKICANLDVTVLSYVRENIDELRLYSSIAADETKLVASEITNDSVAVGILDLIKRLESILERNAKLSCITDKKGLKDTNQDMLHKLQRPPSDKCSKVLLGVLNIESTINASNFEEPQYPAIDCWQKSTTSHFLEVSKSHPKIFFRTLEHYIHFPSYVAKKYFENELNSLHCTAAQEFIDIIQSCPLKNGVANISSNELYNKLLSELHGEFTLQKDGRAIVFVQTRDFAGILSEELNKDEDLQLLNVKSDFITGINASGEVGGQSITGQRDTLARFSTGDIKILCATSVAEEGIDIQKCNLVIKYNYVTNEIAHIQRRGRGRALNSRCILLTCDPKLQAREEKNIIREQTMRNALQLIAEKPLSWFQEEVRKRVEFNAVERARKKLLSDKKNVLLNSMNYTLLCKKCDAIICDSKDIVVASGGSQYLCICKEIWSRSIQQPFSKTLMEREARYQLKGIGTMCCANCSHQWGRVVRYNDFTLPVIAADAFVLLAENGERFQRSRWKQIVENFFKPRNIELYDYATVKATASPLPDIIEDTT</sequence>
<organism evidence="10 11">
    <name type="scientific">Setaria digitata</name>
    <dbReference type="NCBI Taxonomy" id="48799"/>
    <lineage>
        <taxon>Eukaryota</taxon>
        <taxon>Metazoa</taxon>
        <taxon>Ecdysozoa</taxon>
        <taxon>Nematoda</taxon>
        <taxon>Chromadorea</taxon>
        <taxon>Rhabditida</taxon>
        <taxon>Spirurina</taxon>
        <taxon>Spiruromorpha</taxon>
        <taxon>Filarioidea</taxon>
        <taxon>Setariidae</taxon>
        <taxon>Setaria</taxon>
    </lineage>
</organism>
<dbReference type="GO" id="GO:0003676">
    <property type="term" value="F:nucleic acid binding"/>
    <property type="evidence" value="ECO:0007669"/>
    <property type="project" value="InterPro"/>
</dbReference>
<dbReference type="Gene3D" id="3.40.50.300">
    <property type="entry name" value="P-loop containing nucleotide triphosphate hydrolases"/>
    <property type="match status" value="2"/>
</dbReference>
<dbReference type="PANTHER" id="PTHR14074">
    <property type="entry name" value="HELICASE WITH DEATH DOMAIN-RELATED"/>
    <property type="match status" value="1"/>
</dbReference>
<dbReference type="InterPro" id="IPR003593">
    <property type="entry name" value="AAA+_ATPase"/>
</dbReference>
<dbReference type="SMART" id="SM00382">
    <property type="entry name" value="AAA"/>
    <property type="match status" value="1"/>
</dbReference>
<dbReference type="PROSITE" id="PS51192">
    <property type="entry name" value="HELICASE_ATP_BIND_1"/>
    <property type="match status" value="1"/>
</dbReference>
<dbReference type="SUPFAM" id="SSF52540">
    <property type="entry name" value="P-loop containing nucleoside triphosphate hydrolases"/>
    <property type="match status" value="2"/>
</dbReference>
<evidence type="ECO:0000256" key="2">
    <source>
        <dbReference type="ARBA" id="ARBA00022588"/>
    </source>
</evidence>
<dbReference type="Pfam" id="PF00270">
    <property type="entry name" value="DEAD"/>
    <property type="match status" value="1"/>
</dbReference>
<keyword evidence="3" id="KW-0547">Nucleotide-binding</keyword>
<evidence type="ECO:0000259" key="8">
    <source>
        <dbReference type="PROSITE" id="PS51194"/>
    </source>
</evidence>
<evidence type="ECO:0000259" key="7">
    <source>
        <dbReference type="PROSITE" id="PS51192"/>
    </source>
</evidence>
<dbReference type="InterPro" id="IPR001650">
    <property type="entry name" value="Helicase_C-like"/>
</dbReference>
<feature type="domain" description="RLR CTR" evidence="9">
    <location>
        <begin position="621"/>
        <end position="753"/>
    </location>
</feature>
<dbReference type="Proteomes" id="UP000887581">
    <property type="component" value="Unplaced"/>
</dbReference>
<dbReference type="Gene3D" id="2.170.150.30">
    <property type="entry name" value="RIG-I-like receptor, C-terminal regulatory domain"/>
    <property type="match status" value="1"/>
</dbReference>
<dbReference type="GO" id="GO:0045087">
    <property type="term" value="P:innate immune response"/>
    <property type="evidence" value="ECO:0007669"/>
    <property type="project" value="UniProtKB-KW"/>
</dbReference>
<dbReference type="InterPro" id="IPR011545">
    <property type="entry name" value="DEAD/DEAH_box_helicase_dom"/>
</dbReference>
<accession>A0A915PQ84</accession>
<evidence type="ECO:0000256" key="4">
    <source>
        <dbReference type="ARBA" id="ARBA00022840"/>
    </source>
</evidence>
<dbReference type="InterPro" id="IPR021673">
    <property type="entry name" value="RLR_CTR"/>
</dbReference>
<keyword evidence="4" id="KW-0067">ATP-binding</keyword>
<keyword evidence="10" id="KW-1185">Reference proteome</keyword>
<name>A0A915PQ84_9BILA</name>